<evidence type="ECO:0000313" key="4">
    <source>
        <dbReference type="Proteomes" id="UP000179454"/>
    </source>
</evidence>
<dbReference type="AlphaFoldDB" id="A0ABD6HCC3"/>
<dbReference type="Pfam" id="PF12760">
    <property type="entry name" value="Zn_ribbon_IS1595"/>
    <property type="match status" value="1"/>
</dbReference>
<dbReference type="InterPro" id="IPR024442">
    <property type="entry name" value="Transposase_Zn_ribbon"/>
</dbReference>
<accession>A0ABD6HCC3</accession>
<dbReference type="RefSeq" id="WP_015915854.1">
    <property type="nucleotide sequence ID" value="NZ_MBFA02000016.1"/>
</dbReference>
<evidence type="ECO:0000259" key="1">
    <source>
        <dbReference type="SMART" id="SM01126"/>
    </source>
</evidence>
<feature type="domain" description="ISXO2-like transposase" evidence="1">
    <location>
        <begin position="134"/>
        <end position="288"/>
    </location>
</feature>
<sequence>MLNPKARNLDPEAIWALTEDEAYALFVDFRWADNGGKPNCPRCGCLEPYSIRRRRFRCSEAECRAEFSATSGTVFANRKLSFKKIIMAIWEEITAAKGMAALHLTRKLNTQYKTAYVLLQKLREAVGLRRTTVMLQGLVQIDGKYVGGVLRKANKKEDRKDGRKRENQNGKRMCVLALREANKHAPNRTLTRVIMDENGKDAWAAVAKHVDPKALLIADEHKAYDDLVGLVSMHRVNHSLQYQEDDGTNSNVIESFFSRVEKAYKGINHRFSMKYLDWYMAMLAWKEDTRYMGLRWQFADVLRTVMSKPTSRNLCGYWQEAASNIQDQVWVRGVPPD</sequence>
<dbReference type="EMBL" id="MBFE02000005">
    <property type="protein sequence ID" value="MUO41880.1"/>
    <property type="molecule type" value="Genomic_DNA"/>
</dbReference>
<name>A0ABD6HCC3_AGRVI</name>
<gene>
    <name evidence="3" type="ORF">BBK91_020700</name>
    <name evidence="2" type="ORF">BBL17_008765</name>
</gene>
<protein>
    <submittedName>
        <fullName evidence="3">IS1595 family transposase</fullName>
    </submittedName>
</protein>
<dbReference type="SMART" id="SM01126">
    <property type="entry name" value="DDE_Tnp_IS1595"/>
    <property type="match status" value="1"/>
</dbReference>
<evidence type="ECO:0000313" key="3">
    <source>
        <dbReference type="EMBL" id="MUP12283.1"/>
    </source>
</evidence>
<dbReference type="Proteomes" id="UP000179454">
    <property type="component" value="Unassembled WGS sequence"/>
</dbReference>
<comment type="caution">
    <text evidence="3">The sequence shown here is derived from an EMBL/GenBank/DDBJ whole genome shotgun (WGS) entry which is preliminary data.</text>
</comment>
<dbReference type="NCBIfam" id="NF033547">
    <property type="entry name" value="transpos_IS1595"/>
    <property type="match status" value="1"/>
</dbReference>
<keyword evidence="4" id="KW-1185">Reference proteome</keyword>
<evidence type="ECO:0000313" key="5">
    <source>
        <dbReference type="Proteomes" id="UP000179536"/>
    </source>
</evidence>
<dbReference type="InterPro" id="IPR024445">
    <property type="entry name" value="Tnp_ISXO2-like"/>
</dbReference>
<dbReference type="Proteomes" id="UP000179536">
    <property type="component" value="Unassembled WGS sequence"/>
</dbReference>
<organism evidence="3 5">
    <name type="scientific">Agrobacterium vitis</name>
    <name type="common">Rhizobium vitis</name>
    <dbReference type="NCBI Taxonomy" id="373"/>
    <lineage>
        <taxon>Bacteria</taxon>
        <taxon>Pseudomonadati</taxon>
        <taxon>Pseudomonadota</taxon>
        <taxon>Alphaproteobacteria</taxon>
        <taxon>Hyphomicrobiales</taxon>
        <taxon>Rhizobiaceae</taxon>
        <taxon>Rhizobium/Agrobacterium group</taxon>
        <taxon>Agrobacterium</taxon>
    </lineage>
</organism>
<dbReference type="EMBL" id="MBFA02000016">
    <property type="protein sequence ID" value="MUP12283.1"/>
    <property type="molecule type" value="Genomic_DNA"/>
</dbReference>
<proteinExistence type="predicted"/>
<dbReference type="Pfam" id="PF12762">
    <property type="entry name" value="DDE_Tnp_IS1595"/>
    <property type="match status" value="1"/>
</dbReference>
<reference evidence="4 5" key="1">
    <citation type="submission" date="2019-11" db="EMBL/GenBank/DDBJ databases">
        <title>Whole-genome sequencing of Allorhizobium vitis.</title>
        <authorList>
            <person name="Gan H.M."/>
            <person name="Savka M.A."/>
        </authorList>
    </citation>
    <scope>NUCLEOTIDE SEQUENCE [LARGE SCALE GENOMIC DNA]</scope>
    <source>
        <strain evidence="3 5">RF2/1</strain>
        <strain evidence="2 4">T1/7</strain>
    </source>
</reference>
<evidence type="ECO:0000313" key="2">
    <source>
        <dbReference type="EMBL" id="MUO41880.1"/>
    </source>
</evidence>